<feature type="transmembrane region" description="Helical" evidence="7">
    <location>
        <begin position="74"/>
        <end position="95"/>
    </location>
</feature>
<keyword evidence="4 7" id="KW-0812">Transmembrane</keyword>
<dbReference type="GO" id="GO:0016020">
    <property type="term" value="C:membrane"/>
    <property type="evidence" value="ECO:0007669"/>
    <property type="project" value="UniProtKB-SubCell"/>
</dbReference>
<reference evidence="9 10" key="1">
    <citation type="submission" date="2019-11" db="EMBL/GenBank/DDBJ databases">
        <authorList>
            <person name="Li X.-J."/>
            <person name="Feng X.-M."/>
        </authorList>
    </citation>
    <scope>NUCLEOTIDE SEQUENCE [LARGE SCALE GENOMIC DNA]</scope>
    <source>
        <strain evidence="9 10">XMNu-373</strain>
    </source>
</reference>
<dbReference type="Gene3D" id="3.40.50.720">
    <property type="entry name" value="NAD(P)-binding Rossmann-like Domain"/>
    <property type="match status" value="1"/>
</dbReference>
<dbReference type="InterPro" id="IPR003148">
    <property type="entry name" value="RCK_N"/>
</dbReference>
<keyword evidence="6 7" id="KW-0472">Membrane</keyword>
<dbReference type="PANTHER" id="PTHR42751:SF1">
    <property type="entry name" value="CATION_PROTON ANTIPORTER YBAL-RELATED"/>
    <property type="match status" value="1"/>
</dbReference>
<feature type="transmembrane region" description="Helical" evidence="7">
    <location>
        <begin position="107"/>
        <end position="128"/>
    </location>
</feature>
<protein>
    <submittedName>
        <fullName evidence="9">Potassium transporter Kef</fullName>
    </submittedName>
</protein>
<dbReference type="Gene3D" id="1.20.1530.20">
    <property type="match status" value="1"/>
</dbReference>
<dbReference type="InterPro" id="IPR036291">
    <property type="entry name" value="NAD(P)-bd_dom_sf"/>
</dbReference>
<feature type="transmembrane region" description="Helical" evidence="7">
    <location>
        <begin position="220"/>
        <end position="238"/>
    </location>
</feature>
<dbReference type="GO" id="GO:1902600">
    <property type="term" value="P:proton transmembrane transport"/>
    <property type="evidence" value="ECO:0007669"/>
    <property type="project" value="InterPro"/>
</dbReference>
<proteinExistence type="inferred from homology"/>
<accession>A0A7K3MAU5</accession>
<dbReference type="Proteomes" id="UP000460435">
    <property type="component" value="Unassembled WGS sequence"/>
</dbReference>
<dbReference type="InterPro" id="IPR006153">
    <property type="entry name" value="Cation/H_exchanger_TM"/>
</dbReference>
<feature type="transmembrane region" description="Helical" evidence="7">
    <location>
        <begin position="197"/>
        <end position="214"/>
    </location>
</feature>
<evidence type="ECO:0000256" key="6">
    <source>
        <dbReference type="ARBA" id="ARBA00023136"/>
    </source>
</evidence>
<evidence type="ECO:0000256" key="4">
    <source>
        <dbReference type="ARBA" id="ARBA00022692"/>
    </source>
</evidence>
<evidence type="ECO:0000256" key="2">
    <source>
        <dbReference type="ARBA" id="ARBA00005551"/>
    </source>
</evidence>
<keyword evidence="5 7" id="KW-1133">Transmembrane helix</keyword>
<feature type="transmembrane region" description="Helical" evidence="7">
    <location>
        <begin position="250"/>
        <end position="268"/>
    </location>
</feature>
<feature type="domain" description="RCK N-terminal" evidence="8">
    <location>
        <begin position="385"/>
        <end position="503"/>
    </location>
</feature>
<dbReference type="AlphaFoldDB" id="A0A7K3MAU5"/>
<dbReference type="SUPFAM" id="SSF51735">
    <property type="entry name" value="NAD(P)-binding Rossmann-fold domains"/>
    <property type="match status" value="1"/>
</dbReference>
<evidence type="ECO:0000256" key="5">
    <source>
        <dbReference type="ARBA" id="ARBA00022989"/>
    </source>
</evidence>
<comment type="caution">
    <text evidence="9">The sequence shown here is derived from an EMBL/GenBank/DDBJ whole genome shotgun (WGS) entry which is preliminary data.</text>
</comment>
<feature type="transmembrane region" description="Helical" evidence="7">
    <location>
        <begin position="168"/>
        <end position="185"/>
    </location>
</feature>
<evidence type="ECO:0000313" key="9">
    <source>
        <dbReference type="EMBL" id="NDL60429.1"/>
    </source>
</evidence>
<feature type="transmembrane region" description="Helical" evidence="7">
    <location>
        <begin position="333"/>
        <end position="353"/>
    </location>
</feature>
<feature type="transmembrane region" description="Helical" evidence="7">
    <location>
        <begin position="140"/>
        <end position="162"/>
    </location>
</feature>
<dbReference type="GO" id="GO:0006813">
    <property type="term" value="P:potassium ion transport"/>
    <property type="evidence" value="ECO:0007669"/>
    <property type="project" value="InterPro"/>
</dbReference>
<gene>
    <name evidence="9" type="ORF">F7O44_25460</name>
</gene>
<dbReference type="InterPro" id="IPR038770">
    <property type="entry name" value="Na+/solute_symporter_sf"/>
</dbReference>
<dbReference type="RefSeq" id="WP_162453149.1">
    <property type="nucleotide sequence ID" value="NZ_WLZY01000012.1"/>
</dbReference>
<dbReference type="PROSITE" id="PS51201">
    <property type="entry name" value="RCK_N"/>
    <property type="match status" value="1"/>
</dbReference>
<feature type="transmembrane region" description="Helical" evidence="7">
    <location>
        <begin position="307"/>
        <end position="327"/>
    </location>
</feature>
<dbReference type="PANTHER" id="PTHR42751">
    <property type="entry name" value="SODIUM/HYDROGEN EXCHANGER FAMILY/TRKA DOMAIN PROTEIN"/>
    <property type="match status" value="1"/>
</dbReference>
<comment type="similarity">
    <text evidence="2">Belongs to the monovalent cation:proton antiporter 2 (CPA2) transporter (TC 2.A.37) family.</text>
</comment>
<feature type="transmembrane region" description="Helical" evidence="7">
    <location>
        <begin position="42"/>
        <end position="62"/>
    </location>
</feature>
<sequence>MEPAYLLVPFLGGLAAMAIRLPPLVGFLGAGFALNAMGYEITPELSTIADLGVTLLLFTIGLKLNIRTLLRGEVWGGATIHMLASTGFLVAFLALLKFAGLSMLHEAGWTTFALLAFALSFSSTVFAVKILEERSETRSLYGRLAIGVLIMQDIFAVVFLTASTGDLPSPWAAGLLLLIPAAPLLRNLLVRVGHGEMQILFGVVLALVVGYALFEQVGIKGDLGALIVGMLLAPHPAANGLSKALFNLKELFLVGFFVSIGLTALPTWETVGVALLLVVVLPLKSALFMVIFSGFKLRHRTSFLASLSLSNFSEFGLIVAVLAASQGWLDDEWLVTLSLTVALSFALAALLNARSSPLLRRAQRHLPDQDLTKLHPADRPIDLGDAGAVVLGMGRVGRGAYDRLSQAYGMRVLGVEADETKVAQLRAKGYTVVEGDAADPDFWERLELSDRVEHVILAMPHHAGNVFALDQLQGSSFQGRIAAVVKHLDEIEPLRRQGAQAVFNLYDEAGSAVADSAMKADDTEPPRS</sequence>
<dbReference type="Pfam" id="PF02254">
    <property type="entry name" value="TrkA_N"/>
    <property type="match status" value="1"/>
</dbReference>
<keyword evidence="10" id="KW-1185">Reference proteome</keyword>
<keyword evidence="3" id="KW-0813">Transport</keyword>
<evidence type="ECO:0000256" key="1">
    <source>
        <dbReference type="ARBA" id="ARBA00004141"/>
    </source>
</evidence>
<evidence type="ECO:0000256" key="7">
    <source>
        <dbReference type="SAM" id="Phobius"/>
    </source>
</evidence>
<evidence type="ECO:0000259" key="8">
    <source>
        <dbReference type="PROSITE" id="PS51201"/>
    </source>
</evidence>
<name>A0A7K3MAU5_9ACTN</name>
<comment type="subcellular location">
    <subcellularLocation>
        <location evidence="1">Membrane</location>
        <topology evidence="1">Multi-pass membrane protein</topology>
    </subcellularLocation>
</comment>
<organism evidence="9 10">
    <name type="scientific">Phytoactinopolyspora mesophila</name>
    <dbReference type="NCBI Taxonomy" id="2650750"/>
    <lineage>
        <taxon>Bacteria</taxon>
        <taxon>Bacillati</taxon>
        <taxon>Actinomycetota</taxon>
        <taxon>Actinomycetes</taxon>
        <taxon>Jiangellales</taxon>
        <taxon>Jiangellaceae</taxon>
        <taxon>Phytoactinopolyspora</taxon>
    </lineage>
</organism>
<dbReference type="EMBL" id="WLZY01000012">
    <property type="protein sequence ID" value="NDL60429.1"/>
    <property type="molecule type" value="Genomic_DNA"/>
</dbReference>
<evidence type="ECO:0000313" key="10">
    <source>
        <dbReference type="Proteomes" id="UP000460435"/>
    </source>
</evidence>
<dbReference type="Pfam" id="PF00999">
    <property type="entry name" value="Na_H_Exchanger"/>
    <property type="match status" value="1"/>
</dbReference>
<feature type="transmembrane region" description="Helical" evidence="7">
    <location>
        <begin position="274"/>
        <end position="295"/>
    </location>
</feature>
<dbReference type="GO" id="GO:0015297">
    <property type="term" value="F:antiporter activity"/>
    <property type="evidence" value="ECO:0007669"/>
    <property type="project" value="InterPro"/>
</dbReference>
<evidence type="ECO:0000256" key="3">
    <source>
        <dbReference type="ARBA" id="ARBA00022448"/>
    </source>
</evidence>